<keyword evidence="3" id="KW-1185">Reference proteome</keyword>
<feature type="signal peptide" evidence="1">
    <location>
        <begin position="1"/>
        <end position="28"/>
    </location>
</feature>
<dbReference type="AlphaFoldDB" id="A0A151N0U4"/>
<evidence type="ECO:0000313" key="3">
    <source>
        <dbReference type="Proteomes" id="UP000050525"/>
    </source>
</evidence>
<comment type="caution">
    <text evidence="2">The sequence shown here is derived from an EMBL/GenBank/DDBJ whole genome shotgun (WGS) entry which is preliminary data.</text>
</comment>
<name>A0A151N0U4_ALLMI</name>
<feature type="chain" id="PRO_5007585638" evidence="1">
    <location>
        <begin position="29"/>
        <end position="120"/>
    </location>
</feature>
<organism evidence="2 3">
    <name type="scientific">Alligator mississippiensis</name>
    <name type="common">American alligator</name>
    <dbReference type="NCBI Taxonomy" id="8496"/>
    <lineage>
        <taxon>Eukaryota</taxon>
        <taxon>Metazoa</taxon>
        <taxon>Chordata</taxon>
        <taxon>Craniata</taxon>
        <taxon>Vertebrata</taxon>
        <taxon>Euteleostomi</taxon>
        <taxon>Archelosauria</taxon>
        <taxon>Archosauria</taxon>
        <taxon>Crocodylia</taxon>
        <taxon>Alligatoridae</taxon>
        <taxon>Alligatorinae</taxon>
        <taxon>Alligator</taxon>
    </lineage>
</organism>
<gene>
    <name evidence="2" type="ORF">Y1Q_0022480</name>
</gene>
<protein>
    <submittedName>
        <fullName evidence="2">Uncharacterized protein</fullName>
    </submittedName>
</protein>
<dbReference type="EMBL" id="AKHW03004278">
    <property type="protein sequence ID" value="KYO30279.1"/>
    <property type="molecule type" value="Genomic_DNA"/>
</dbReference>
<accession>A0A151N0U4</accession>
<dbReference type="Proteomes" id="UP000050525">
    <property type="component" value="Unassembled WGS sequence"/>
</dbReference>
<reference evidence="2 3" key="1">
    <citation type="journal article" date="2012" name="Genome Biol.">
        <title>Sequencing three crocodilian genomes to illuminate the evolution of archosaurs and amniotes.</title>
        <authorList>
            <person name="St John J.A."/>
            <person name="Braun E.L."/>
            <person name="Isberg S.R."/>
            <person name="Miles L.G."/>
            <person name="Chong A.Y."/>
            <person name="Gongora J."/>
            <person name="Dalzell P."/>
            <person name="Moran C."/>
            <person name="Bed'hom B."/>
            <person name="Abzhanov A."/>
            <person name="Burgess S.C."/>
            <person name="Cooksey A.M."/>
            <person name="Castoe T.A."/>
            <person name="Crawford N.G."/>
            <person name="Densmore L.D."/>
            <person name="Drew J.C."/>
            <person name="Edwards S.V."/>
            <person name="Faircloth B.C."/>
            <person name="Fujita M.K."/>
            <person name="Greenwold M.J."/>
            <person name="Hoffmann F.G."/>
            <person name="Howard J.M."/>
            <person name="Iguchi T."/>
            <person name="Janes D.E."/>
            <person name="Khan S.Y."/>
            <person name="Kohno S."/>
            <person name="de Koning A.J."/>
            <person name="Lance S.L."/>
            <person name="McCarthy F.M."/>
            <person name="McCormack J.E."/>
            <person name="Merchant M.E."/>
            <person name="Peterson D.G."/>
            <person name="Pollock D.D."/>
            <person name="Pourmand N."/>
            <person name="Raney B.J."/>
            <person name="Roessler K.A."/>
            <person name="Sanford J.R."/>
            <person name="Sawyer R.H."/>
            <person name="Schmidt C.J."/>
            <person name="Triplett E.W."/>
            <person name="Tuberville T.D."/>
            <person name="Venegas-Anaya M."/>
            <person name="Howard J.T."/>
            <person name="Jarvis E.D."/>
            <person name="Guillette L.J.Jr."/>
            <person name="Glenn T.C."/>
            <person name="Green R.E."/>
            <person name="Ray D.A."/>
        </authorList>
    </citation>
    <scope>NUCLEOTIDE SEQUENCE [LARGE SCALE GENOMIC DNA]</scope>
    <source>
        <strain evidence="2">KSC_2009_1</strain>
    </source>
</reference>
<sequence length="120" mass="13350">MTGGCCHHGARLGLWIPVQLFAAPQLAATTDLDSGSGQLQQVVGQDIYTGERARKRHRLLEKSRLSALARIKGRKLWSASLCLSSLSELQYLSMPQKDFILIKFITHSSKKPNFPILFAK</sequence>
<evidence type="ECO:0000256" key="1">
    <source>
        <dbReference type="SAM" id="SignalP"/>
    </source>
</evidence>
<evidence type="ECO:0000313" key="2">
    <source>
        <dbReference type="EMBL" id="KYO30279.1"/>
    </source>
</evidence>
<proteinExistence type="predicted"/>
<keyword evidence="1" id="KW-0732">Signal</keyword>